<dbReference type="Gene3D" id="3.40.50.10090">
    <property type="match status" value="2"/>
</dbReference>
<keyword evidence="3" id="KW-1185">Reference proteome</keyword>
<evidence type="ECO:0000313" key="3">
    <source>
        <dbReference type="Proteomes" id="UP001165565"/>
    </source>
</evidence>
<proteinExistence type="predicted"/>
<dbReference type="InterPro" id="IPR036108">
    <property type="entry name" value="4pyrrol_syn_uPrphyn_synt_sf"/>
</dbReference>
<dbReference type="Proteomes" id="UP001165565">
    <property type="component" value="Unassembled WGS sequence"/>
</dbReference>
<reference evidence="2" key="1">
    <citation type="submission" date="2022-06" db="EMBL/GenBank/DDBJ databases">
        <title>Sphingomonas sp. nov. isolated from rhizosphere soil of tomato.</title>
        <authorList>
            <person name="Dong H."/>
            <person name="Gao R."/>
        </authorList>
    </citation>
    <scope>NUCLEOTIDE SEQUENCE</scope>
    <source>
        <strain evidence="2">MMSM24</strain>
    </source>
</reference>
<keyword evidence="2" id="KW-0456">Lyase</keyword>
<dbReference type="Pfam" id="PF02602">
    <property type="entry name" value="HEM4"/>
    <property type="match status" value="1"/>
</dbReference>
<evidence type="ECO:0000313" key="2">
    <source>
        <dbReference type="EMBL" id="MCW6537302.1"/>
    </source>
</evidence>
<gene>
    <name evidence="2" type="ORF">NEE01_21195</name>
</gene>
<dbReference type="GO" id="GO:0004852">
    <property type="term" value="F:uroporphyrinogen-III synthase activity"/>
    <property type="evidence" value="ECO:0007669"/>
    <property type="project" value="UniProtKB-EC"/>
</dbReference>
<dbReference type="RefSeq" id="WP_265271259.1">
    <property type="nucleotide sequence ID" value="NZ_JANFAV010000020.1"/>
</dbReference>
<comment type="caution">
    <text evidence="2">The sequence shown here is derived from an EMBL/GenBank/DDBJ whole genome shotgun (WGS) entry which is preliminary data.</text>
</comment>
<organism evidence="2 3">
    <name type="scientific">Sphingomonas lycopersici</name>
    <dbReference type="NCBI Taxonomy" id="2951807"/>
    <lineage>
        <taxon>Bacteria</taxon>
        <taxon>Pseudomonadati</taxon>
        <taxon>Pseudomonadota</taxon>
        <taxon>Alphaproteobacteria</taxon>
        <taxon>Sphingomonadales</taxon>
        <taxon>Sphingomonadaceae</taxon>
        <taxon>Sphingomonas</taxon>
    </lineage>
</organism>
<feature type="domain" description="Tetrapyrrole biosynthesis uroporphyrinogen III synthase" evidence="1">
    <location>
        <begin position="17"/>
        <end position="208"/>
    </location>
</feature>
<dbReference type="EMBL" id="JANFAV010000020">
    <property type="protein sequence ID" value="MCW6537302.1"/>
    <property type="molecule type" value="Genomic_DNA"/>
</dbReference>
<name>A0AA42CSH8_9SPHN</name>
<protein>
    <submittedName>
        <fullName evidence="2">Uroporphyrinogen-III synthase</fullName>
        <ecNumber evidence="2">4.2.1.75</ecNumber>
    </submittedName>
</protein>
<dbReference type="EC" id="4.2.1.75" evidence="2"/>
<dbReference type="InterPro" id="IPR003754">
    <property type="entry name" value="4pyrrol_synth_uPrphyn_synth"/>
</dbReference>
<dbReference type="SUPFAM" id="SSF69618">
    <property type="entry name" value="HemD-like"/>
    <property type="match status" value="1"/>
</dbReference>
<dbReference type="GO" id="GO:0033014">
    <property type="term" value="P:tetrapyrrole biosynthetic process"/>
    <property type="evidence" value="ECO:0007669"/>
    <property type="project" value="InterPro"/>
</dbReference>
<evidence type="ECO:0000259" key="1">
    <source>
        <dbReference type="Pfam" id="PF02602"/>
    </source>
</evidence>
<dbReference type="AlphaFoldDB" id="A0AA42CSH8"/>
<sequence>MTRAAIVLRPEPGNARTIARLAALGVPALALPLFAVEPVAWETPGGAFDSLLITSTNAMRHAGAGLTALGHLPVIAVGEESANAARAVGLTVAVTGTTDGVAALDAARAAGFRAPLHLAGQEHIAFADVVSVTVYRSAPLDLPAGALAAARGRVALLHSPRAARRFAELVDRDAVPRETIRLAALSEKIAAAAGAGWATVASTPRPDDALLVALAASLAS</sequence>
<accession>A0AA42CSH8</accession>